<dbReference type="PROSITE" id="PS51125">
    <property type="entry name" value="NHL"/>
    <property type="match status" value="2"/>
</dbReference>
<dbReference type="PANTHER" id="PTHR24104:SF25">
    <property type="entry name" value="PROTEIN LIN-41"/>
    <property type="match status" value="1"/>
</dbReference>
<dbReference type="PROSITE" id="PS50103">
    <property type="entry name" value="ZF_C3H1"/>
    <property type="match status" value="1"/>
</dbReference>
<evidence type="ECO:0000256" key="2">
    <source>
        <dbReference type="ARBA" id="ARBA00022737"/>
    </source>
</evidence>
<dbReference type="EMBL" id="CAJNOU010000013">
    <property type="protein sequence ID" value="CAF0804149.1"/>
    <property type="molecule type" value="Genomic_DNA"/>
</dbReference>
<evidence type="ECO:0000256" key="6">
    <source>
        <dbReference type="PROSITE-ProRule" id="PRU00723"/>
    </source>
</evidence>
<evidence type="ECO:0000259" key="8">
    <source>
        <dbReference type="PROSITE" id="PS50103"/>
    </source>
</evidence>
<reference evidence="9" key="1">
    <citation type="submission" date="2021-02" db="EMBL/GenBank/DDBJ databases">
        <authorList>
            <person name="Nowell W R."/>
        </authorList>
    </citation>
    <scope>NUCLEOTIDE SEQUENCE</scope>
</reference>
<dbReference type="SUPFAM" id="SSF90229">
    <property type="entry name" value="CCCH zinc finger"/>
    <property type="match status" value="1"/>
</dbReference>
<accession>A0A813T546</accession>
<evidence type="ECO:0000256" key="5">
    <source>
        <dbReference type="PROSITE-ProRule" id="PRU00504"/>
    </source>
</evidence>
<dbReference type="GO" id="GO:0061630">
    <property type="term" value="F:ubiquitin protein ligase activity"/>
    <property type="evidence" value="ECO:0007669"/>
    <property type="project" value="TreeGrafter"/>
</dbReference>
<gene>
    <name evidence="9" type="ORF">SEV965_LOCUS784</name>
</gene>
<dbReference type="SUPFAM" id="SSF101898">
    <property type="entry name" value="NHL repeat"/>
    <property type="match status" value="1"/>
</dbReference>
<feature type="coiled-coil region" evidence="7">
    <location>
        <begin position="358"/>
        <end position="428"/>
    </location>
</feature>
<keyword evidence="4 6" id="KW-0862">Zinc</keyword>
<protein>
    <recommendedName>
        <fullName evidence="8">C3H1-type domain-containing protein</fullName>
    </recommendedName>
</protein>
<organism evidence="9 10">
    <name type="scientific">Rotaria sordida</name>
    <dbReference type="NCBI Taxonomy" id="392033"/>
    <lineage>
        <taxon>Eukaryota</taxon>
        <taxon>Metazoa</taxon>
        <taxon>Spiralia</taxon>
        <taxon>Gnathifera</taxon>
        <taxon>Rotifera</taxon>
        <taxon>Eurotatoria</taxon>
        <taxon>Bdelloidea</taxon>
        <taxon>Philodinida</taxon>
        <taxon>Philodinidae</taxon>
        <taxon>Rotaria</taxon>
    </lineage>
</organism>
<evidence type="ECO:0000256" key="4">
    <source>
        <dbReference type="ARBA" id="ARBA00022833"/>
    </source>
</evidence>
<dbReference type="PANTHER" id="PTHR24104">
    <property type="entry name" value="E3 UBIQUITIN-PROTEIN LIGASE NHLRC1-RELATED"/>
    <property type="match status" value="1"/>
</dbReference>
<dbReference type="InterPro" id="IPR000571">
    <property type="entry name" value="Znf_CCCH"/>
</dbReference>
<dbReference type="Proteomes" id="UP000663889">
    <property type="component" value="Unassembled WGS sequence"/>
</dbReference>
<keyword evidence="2" id="KW-0677">Repeat</keyword>
<feature type="domain" description="C3H1-type" evidence="8">
    <location>
        <begin position="835"/>
        <end position="863"/>
    </location>
</feature>
<evidence type="ECO:0000313" key="10">
    <source>
        <dbReference type="Proteomes" id="UP000663889"/>
    </source>
</evidence>
<dbReference type="Gene3D" id="2.40.10.500">
    <property type="match status" value="1"/>
</dbReference>
<comment type="caution">
    <text evidence="9">The sequence shown here is derived from an EMBL/GenBank/DDBJ whole genome shotgun (WGS) entry which is preliminary data.</text>
</comment>
<dbReference type="InterPro" id="IPR011042">
    <property type="entry name" value="6-blade_b-propeller_TolB-like"/>
</dbReference>
<sequence length="1028" mass="119032">MLMDKKIKSRRRKVKFREEIKIDPRGHRIYGPGHTYWTGSLRDGRDRGPYPYYCPVGWERYAFHVNDNYDEKFKGWSISYHGTKFTYGLSILLSGLAPARLDEHGPGIYTTPSIIYAAHPRYAEIKRIESSDEKNLYKIGQYVQYVLECRVHPNKTKVGPETLLVRGKATIDPNFSNNVIEWATKTQGNDIVNFNDPNSTVVCTGLMVRVTDNHPGLLRESQWWYSGHLCGDKTCCFLGVDYNELMKQKFKDRDYSRYYHNKLHNSTDFLLREMTTENELKLCSICNKPPVKYSCIGCKKYFCSKDFKEHEQQLSIKFDTEVVRSHNELYEQIQELEKSNYLSLDLFTKIEEWKKTTIDRVEQAAERAHHELIELINKQRIKIREQLESITKEIRCHQEEETFIEDDIDRLKQKLNEIQKTLQKFIRKVTNKTIIVDNDQIDWNRLIYIREKQPNLPLLRSAYLSANATWIRNGVTVAGADGGGSGMSQLCYPLGLCVDDDQNIYIADHANHRIVVWKCGATTGRIVAGGNGQGNQSDQLNSPYDMIVDKERNSLIICDYGNKRVVRWPRQNGSNGETIISNVACIGLTMDDDGFLYVVDNDEHEVRRYQIGESQGTIVAGGNGPGNQLDQLNCPRYVFVDRDRSVYVSDMINHRVMKWMEDAKQGIVVAGGQGQGNKLTQLSNPYGIVVDQSSRVYIADYSNHRIMHWTPEATQGSVIIGGNGSGSQSNQTFGPIGLSFDREGNLYTASLSLDENINICTQTTNFYATRNETNKINFARLEKGLLLFIYVYETAKENLAIEMALWDHRLCFYMIKDGKCTKPSGECHHEHQSTYRQTNLCSFWYINNSCTFGSKCKNSHNFEEVLKYHHFIRTETEMNVYKLIRFIRNFAGHYIDSAIKDSNDQQDLYKDIIVVMVHLVHILSRKQQNSIEHLNLFLETTTINQLIPQEDLLVELKKPYDVPEIFLDLGMNFNTYWYRRGVNKQCIDFNRLSSEFILFFNNIFTEYYEGRLKSRGAKAPWRENQRKT</sequence>
<name>A0A813T546_9BILA</name>
<evidence type="ECO:0000256" key="3">
    <source>
        <dbReference type="ARBA" id="ARBA00022771"/>
    </source>
</evidence>
<dbReference type="CDD" id="cd05819">
    <property type="entry name" value="NHL"/>
    <property type="match status" value="1"/>
</dbReference>
<dbReference type="GO" id="GO:0008270">
    <property type="term" value="F:zinc ion binding"/>
    <property type="evidence" value="ECO:0007669"/>
    <property type="project" value="UniProtKB-KW"/>
</dbReference>
<dbReference type="InterPro" id="IPR001258">
    <property type="entry name" value="NHL_repeat"/>
</dbReference>
<dbReference type="GO" id="GO:0043161">
    <property type="term" value="P:proteasome-mediated ubiquitin-dependent protein catabolic process"/>
    <property type="evidence" value="ECO:0007669"/>
    <property type="project" value="TreeGrafter"/>
</dbReference>
<evidence type="ECO:0000256" key="7">
    <source>
        <dbReference type="SAM" id="Coils"/>
    </source>
</evidence>
<feature type="repeat" description="NHL" evidence="5">
    <location>
        <begin position="479"/>
        <end position="520"/>
    </location>
</feature>
<dbReference type="GO" id="GO:0000209">
    <property type="term" value="P:protein polyubiquitination"/>
    <property type="evidence" value="ECO:0007669"/>
    <property type="project" value="TreeGrafter"/>
</dbReference>
<dbReference type="Gene3D" id="2.120.10.30">
    <property type="entry name" value="TolB, C-terminal domain"/>
    <property type="match status" value="1"/>
</dbReference>
<feature type="zinc finger region" description="C3H1-type" evidence="6">
    <location>
        <begin position="835"/>
        <end position="863"/>
    </location>
</feature>
<feature type="repeat" description="NHL" evidence="5">
    <location>
        <begin position="681"/>
        <end position="712"/>
    </location>
</feature>
<proteinExistence type="predicted"/>
<dbReference type="InterPro" id="IPR050952">
    <property type="entry name" value="TRIM-NHL_E3_ligases"/>
</dbReference>
<keyword evidence="3 6" id="KW-0863">Zinc-finger</keyword>
<evidence type="ECO:0000256" key="1">
    <source>
        <dbReference type="ARBA" id="ARBA00022723"/>
    </source>
</evidence>
<evidence type="ECO:0000313" key="9">
    <source>
        <dbReference type="EMBL" id="CAF0804149.1"/>
    </source>
</evidence>
<keyword evidence="1 6" id="KW-0479">Metal-binding</keyword>
<keyword evidence="7" id="KW-0175">Coiled coil</keyword>
<dbReference type="SUPFAM" id="SSF56399">
    <property type="entry name" value="ADP-ribosylation"/>
    <property type="match status" value="1"/>
</dbReference>
<dbReference type="AlphaFoldDB" id="A0A813T546"/>
<dbReference type="InterPro" id="IPR036855">
    <property type="entry name" value="Znf_CCCH_sf"/>
</dbReference>
<dbReference type="Pfam" id="PF01436">
    <property type="entry name" value="NHL"/>
    <property type="match status" value="1"/>
</dbReference>